<accession>A6G166</accession>
<gene>
    <name evidence="1" type="ORF">PPSIR1_11315</name>
</gene>
<reference evidence="1 2" key="1">
    <citation type="submission" date="2007-06" db="EMBL/GenBank/DDBJ databases">
        <authorList>
            <person name="Shimkets L."/>
            <person name="Ferriera S."/>
            <person name="Johnson J."/>
            <person name="Kravitz S."/>
            <person name="Beeson K."/>
            <person name="Sutton G."/>
            <person name="Rogers Y.-H."/>
            <person name="Friedman R."/>
            <person name="Frazier M."/>
            <person name="Venter J.C."/>
        </authorList>
    </citation>
    <scope>NUCLEOTIDE SEQUENCE [LARGE SCALE GENOMIC DNA]</scope>
    <source>
        <strain evidence="1 2">SIR-1</strain>
    </source>
</reference>
<dbReference type="eggNOG" id="COG3391">
    <property type="taxonomic scope" value="Bacteria"/>
</dbReference>
<name>A6G166_9BACT</name>
<dbReference type="RefSeq" id="WP_006970465.1">
    <property type="nucleotide sequence ID" value="NZ_ABCS01000011.1"/>
</dbReference>
<proteinExistence type="predicted"/>
<dbReference type="InterPro" id="IPR011045">
    <property type="entry name" value="N2O_reductase_N"/>
</dbReference>
<organism evidence="1 2">
    <name type="scientific">Plesiocystis pacifica SIR-1</name>
    <dbReference type="NCBI Taxonomy" id="391625"/>
    <lineage>
        <taxon>Bacteria</taxon>
        <taxon>Pseudomonadati</taxon>
        <taxon>Myxococcota</taxon>
        <taxon>Polyangia</taxon>
        <taxon>Nannocystales</taxon>
        <taxon>Nannocystaceae</taxon>
        <taxon>Plesiocystis</taxon>
    </lineage>
</organism>
<dbReference type="EMBL" id="ABCS01000011">
    <property type="protein sequence ID" value="EDM80361.1"/>
    <property type="molecule type" value="Genomic_DNA"/>
</dbReference>
<comment type="caution">
    <text evidence="1">The sequence shown here is derived from an EMBL/GenBank/DDBJ whole genome shotgun (WGS) entry which is preliminary data.</text>
</comment>
<sequence length="549" mass="58141">MRARSQPLGDAAPSIFGRGLSLFSLGLLGALSLAASSCGEGVPGIDPPSDSFLFPSGVLLDPRVSAAAGEACLEDADCPGADEVCGGGGFCREPARWLFVTNANSDRRYNAGWMMAVDLDAYWEAAFANPDGLLDAGDRPSASQPCRRIAGRPQSVECLEAPFVATGSTVHFGDFAGPAVGWDPDTEDDEAKILIPVRGDPSITFLDLSGGQGSSGAPTLECDQAGDVDGGRYCGDFHRLRFLRNDPEANRISREPFRVLVSSDPTTPLAYITHNLDTDLTIMNLEGLLVGGDGRPAIVHQANIFQSSSLPGGFGLAERACDAEAGNAPTSTLECTRPMIYSSLRYEQSIQVVTAVEREPLDAGGYSQTCVGPDELDIPGGIICDYRVENLGRFGVQGLLQTGSPVLADIAFTDEGEELYAIQSVPGALLRIDTSLDVDGDPLNVTVGQVEVCGQPTSLRLYEDGESKYGLITCYRSAELFIVDLSSLAVAAVVRLGIGPDQLELDYAREVVYAANTLDATVSVVDMSRTSPSRFTEIGRIGLSEPYTQ</sequence>
<evidence type="ECO:0000313" key="2">
    <source>
        <dbReference type="Proteomes" id="UP000005801"/>
    </source>
</evidence>
<dbReference type="InterPro" id="IPR015943">
    <property type="entry name" value="WD40/YVTN_repeat-like_dom_sf"/>
</dbReference>
<protein>
    <submittedName>
        <fullName evidence="1">Uncharacterized protein</fullName>
    </submittedName>
</protein>
<dbReference type="AlphaFoldDB" id="A6G166"/>
<dbReference type="STRING" id="391625.PPSIR1_11315"/>
<dbReference type="Proteomes" id="UP000005801">
    <property type="component" value="Unassembled WGS sequence"/>
</dbReference>
<dbReference type="SUPFAM" id="SSF50974">
    <property type="entry name" value="Nitrous oxide reductase, N-terminal domain"/>
    <property type="match status" value="1"/>
</dbReference>
<evidence type="ECO:0000313" key="1">
    <source>
        <dbReference type="EMBL" id="EDM80361.1"/>
    </source>
</evidence>
<dbReference type="Gene3D" id="2.130.10.10">
    <property type="entry name" value="YVTN repeat-like/Quinoprotein amine dehydrogenase"/>
    <property type="match status" value="1"/>
</dbReference>
<keyword evidence="2" id="KW-1185">Reference proteome</keyword>
<dbReference type="OrthoDB" id="5489681at2"/>